<sequence length="507" mass="55480">MMSSILQITSMSTYMEDEEEVGQLLDVLIPYDRDQLLLPLLEGEMEIEEAVKTGQPEKVILYHAMDTLVYLYSRIRQIVVEGKVSPDRLNVRAFKDHWPLLQSEDALPGPLKTSFLKEAKSAKEFVRMLEDEGYCLGSEKPKGYCDPEVSASLIDRHEGVRERMMAFNINLFGGMKKSFYKDNAWDLFRTYSGPLALTGAFNHISARADVMTLLGLTGDDEDTKTKRQRFEHQMGCVSYVYSALSNNPYYVLEMPFTPDRREKLGRKALGLKFMEGLFSEETKEAVVKAFDYNMERQEEKSGAPQCYRTINGVRKMHSDGKCATGVIVQINRASGWLLSEEPIRDAIFKMVDEAATDLRKNANIVPDPPPPPSKEPEKPAADGTAKSEEGTEGETPPPPEEVDGGRAPNPSGANGGDSHTEGDSDSHGLKPISIKGETDAAGGNEGAGTASSPSGKSEAETGADKGGQPSKSNWGPGVVFMTVLFVVLGLTAAGGIGYAVYKYNTGT</sequence>
<name>A0A0G4IBA2_9ALVE</name>
<dbReference type="EMBL" id="CDMZ01005776">
    <property type="protein sequence ID" value="CEM54328.1"/>
    <property type="molecule type" value="Genomic_DNA"/>
</dbReference>
<proteinExistence type="predicted"/>
<keyword evidence="2" id="KW-1133">Transmembrane helix</keyword>
<evidence type="ECO:0000313" key="3">
    <source>
        <dbReference type="EMBL" id="CEM54328.1"/>
    </source>
</evidence>
<feature type="transmembrane region" description="Helical" evidence="2">
    <location>
        <begin position="478"/>
        <end position="501"/>
    </location>
</feature>
<gene>
    <name evidence="3" type="ORF">Cvel_2152</name>
</gene>
<evidence type="ECO:0000256" key="1">
    <source>
        <dbReference type="SAM" id="MobiDB-lite"/>
    </source>
</evidence>
<keyword evidence="2" id="KW-0472">Membrane</keyword>
<feature type="region of interest" description="Disordered" evidence="1">
    <location>
        <begin position="361"/>
        <end position="476"/>
    </location>
</feature>
<dbReference type="AlphaFoldDB" id="A0A0G4IBA2"/>
<keyword evidence="2" id="KW-0812">Transmembrane</keyword>
<evidence type="ECO:0000256" key="2">
    <source>
        <dbReference type="SAM" id="Phobius"/>
    </source>
</evidence>
<feature type="compositionally biased region" description="Basic and acidic residues" evidence="1">
    <location>
        <begin position="418"/>
        <end position="428"/>
    </location>
</feature>
<dbReference type="VEuPathDB" id="CryptoDB:Cvel_2152"/>
<reference evidence="3" key="1">
    <citation type="submission" date="2014-11" db="EMBL/GenBank/DDBJ databases">
        <authorList>
            <person name="Otto D Thomas"/>
            <person name="Naeem Raeece"/>
        </authorList>
    </citation>
    <scope>NUCLEOTIDE SEQUENCE</scope>
</reference>
<organism evidence="3">
    <name type="scientific">Chromera velia CCMP2878</name>
    <dbReference type="NCBI Taxonomy" id="1169474"/>
    <lineage>
        <taxon>Eukaryota</taxon>
        <taxon>Sar</taxon>
        <taxon>Alveolata</taxon>
        <taxon>Colpodellida</taxon>
        <taxon>Chromeraceae</taxon>
        <taxon>Chromera</taxon>
    </lineage>
</organism>
<accession>A0A0G4IBA2</accession>
<protein>
    <submittedName>
        <fullName evidence="3">Uncharacterized protein</fullName>
    </submittedName>
</protein>
<feature type="compositionally biased region" description="Basic and acidic residues" evidence="1">
    <location>
        <begin position="374"/>
        <end position="389"/>
    </location>
</feature>